<evidence type="ECO:0000313" key="3">
    <source>
        <dbReference type="Proteomes" id="UP000477010"/>
    </source>
</evidence>
<proteinExistence type="predicted"/>
<dbReference type="EMBL" id="WKQE01000007">
    <property type="protein sequence ID" value="MSC80476.1"/>
    <property type="molecule type" value="Genomic_DNA"/>
</dbReference>
<sequence>MPGRRLTGMNRTRRLRLVLCTLLCFVLCSCQTVLPANEKAQVEELLRAPKLSGDYGALQTALNDWLGESAQLKYPIQGELLSPFVLQDLDGDGRQDAAVLYTTAQTANVCVAILQRDDTGSWQVRQSVEGLAETVENVSLAQLQDTDSCQLVVGYTAAQNDHYLAVYSYQKGTLSTILEQQYEQYLVENITGGSSQDLILMSTQEDGSVQIELLTADREGSFRQVAVNGLSADKFSGCASVAAGAGADGRHYLVLDGWTGISGNNLASVLLCYDETSQQMVPATRISSQRLYNASLRNVPTLVSRDLDGDGIVEIPTQPDEAGLLNLSQSRRMDFIVWMDYTSSHPEKSFGLLDEETNCYIELPAEWEGNLKLTDSEEFDGAVELRTVDEDQLVLTVRLARTSANSTGWTRLGVVASRQVQARMGPDVLLSDTNYRLSKALYLLN</sequence>
<gene>
    <name evidence="2" type="ORF">GKD85_06520</name>
</gene>
<comment type="caution">
    <text evidence="2">The sequence shown here is derived from an EMBL/GenBank/DDBJ whole genome shotgun (WGS) entry which is preliminary data.</text>
</comment>
<organism evidence="2 3">
    <name type="scientific">Faecalibacterium prausnitzii</name>
    <dbReference type="NCBI Taxonomy" id="853"/>
    <lineage>
        <taxon>Bacteria</taxon>
        <taxon>Bacillati</taxon>
        <taxon>Bacillota</taxon>
        <taxon>Clostridia</taxon>
        <taxon>Eubacteriales</taxon>
        <taxon>Oscillospiraceae</taxon>
        <taxon>Faecalibacterium</taxon>
    </lineage>
</organism>
<feature type="signal peptide" evidence="1">
    <location>
        <begin position="1"/>
        <end position="35"/>
    </location>
</feature>
<keyword evidence="1" id="KW-0732">Signal</keyword>
<accession>A0A6A8KNP9</accession>
<feature type="chain" id="PRO_5039517196" description="VCBS repeat-containing protein" evidence="1">
    <location>
        <begin position="36"/>
        <end position="445"/>
    </location>
</feature>
<evidence type="ECO:0000313" key="2">
    <source>
        <dbReference type="EMBL" id="MSC80476.1"/>
    </source>
</evidence>
<evidence type="ECO:0008006" key="4">
    <source>
        <dbReference type="Google" id="ProtNLM"/>
    </source>
</evidence>
<dbReference type="Proteomes" id="UP000477010">
    <property type="component" value="Unassembled WGS sequence"/>
</dbReference>
<reference evidence="2 3" key="1">
    <citation type="journal article" date="2019" name="Nat. Med.">
        <title>A library of human gut bacterial isolates paired with longitudinal multiomics data enables mechanistic microbiome research.</title>
        <authorList>
            <person name="Poyet M."/>
            <person name="Groussin M."/>
            <person name="Gibbons S.M."/>
            <person name="Avila-Pacheco J."/>
            <person name="Jiang X."/>
            <person name="Kearney S.M."/>
            <person name="Perrotta A.R."/>
            <person name="Berdy B."/>
            <person name="Zhao S."/>
            <person name="Lieberman T.D."/>
            <person name="Swanson P.K."/>
            <person name="Smith M."/>
            <person name="Roesemann S."/>
            <person name="Alexander J.E."/>
            <person name="Rich S.A."/>
            <person name="Livny J."/>
            <person name="Vlamakis H."/>
            <person name="Clish C."/>
            <person name="Bullock K."/>
            <person name="Deik A."/>
            <person name="Scott J."/>
            <person name="Pierce K.A."/>
            <person name="Xavier R.J."/>
            <person name="Alm E.J."/>
        </authorList>
    </citation>
    <scope>NUCLEOTIDE SEQUENCE [LARGE SCALE GENOMIC DNA]</scope>
    <source>
        <strain evidence="2 3">BIOML-B9</strain>
    </source>
</reference>
<protein>
    <recommendedName>
        <fullName evidence="4">VCBS repeat-containing protein</fullName>
    </recommendedName>
</protein>
<dbReference type="InterPro" id="IPR028994">
    <property type="entry name" value="Integrin_alpha_N"/>
</dbReference>
<dbReference type="SUPFAM" id="SSF69318">
    <property type="entry name" value="Integrin alpha N-terminal domain"/>
    <property type="match status" value="1"/>
</dbReference>
<name>A0A6A8KNP9_9FIRM</name>
<dbReference type="PROSITE" id="PS51257">
    <property type="entry name" value="PROKAR_LIPOPROTEIN"/>
    <property type="match status" value="1"/>
</dbReference>
<evidence type="ECO:0000256" key="1">
    <source>
        <dbReference type="SAM" id="SignalP"/>
    </source>
</evidence>
<dbReference type="AlphaFoldDB" id="A0A6A8KNP9"/>